<gene>
    <name evidence="2" type="ORF">SAMN05421684_4907</name>
</gene>
<feature type="transmembrane region" description="Helical" evidence="1">
    <location>
        <begin position="111"/>
        <end position="134"/>
    </location>
</feature>
<keyword evidence="3" id="KW-1185">Reference proteome</keyword>
<evidence type="ECO:0000313" key="3">
    <source>
        <dbReference type="Proteomes" id="UP000199632"/>
    </source>
</evidence>
<dbReference type="STRING" id="137265.SAMN05421684_4907"/>
<evidence type="ECO:0000256" key="1">
    <source>
        <dbReference type="SAM" id="Phobius"/>
    </source>
</evidence>
<protein>
    <submittedName>
        <fullName evidence="2">Uncharacterized protein</fullName>
    </submittedName>
</protein>
<feature type="transmembrane region" description="Helical" evidence="1">
    <location>
        <begin position="65"/>
        <end position="86"/>
    </location>
</feature>
<dbReference type="AlphaFoldDB" id="A0A1H3SZ32"/>
<keyword evidence="1" id="KW-0812">Transmembrane</keyword>
<organism evidence="2 3">
    <name type="scientific">Asanoa ishikariensis</name>
    <dbReference type="NCBI Taxonomy" id="137265"/>
    <lineage>
        <taxon>Bacteria</taxon>
        <taxon>Bacillati</taxon>
        <taxon>Actinomycetota</taxon>
        <taxon>Actinomycetes</taxon>
        <taxon>Micromonosporales</taxon>
        <taxon>Micromonosporaceae</taxon>
        <taxon>Asanoa</taxon>
    </lineage>
</organism>
<name>A0A1H3SZ32_9ACTN</name>
<feature type="transmembrane region" description="Helical" evidence="1">
    <location>
        <begin position="263"/>
        <end position="283"/>
    </location>
</feature>
<feature type="transmembrane region" description="Helical" evidence="1">
    <location>
        <begin position="146"/>
        <end position="168"/>
    </location>
</feature>
<feature type="transmembrane region" description="Helical" evidence="1">
    <location>
        <begin position="232"/>
        <end position="251"/>
    </location>
</feature>
<keyword evidence="1" id="KW-1133">Transmembrane helix</keyword>
<accession>A0A1H3SZ32</accession>
<dbReference type="Proteomes" id="UP000199632">
    <property type="component" value="Unassembled WGS sequence"/>
</dbReference>
<sequence length="486" mass="51025">MTAASVPQAPAGPARLPLVGSIRLLRLELRRSIMLWLLPVIAALFWLITYRSAMSNPPMWNIRAMSMQTSILAVFVPTIVGAAAWLGSREARHGLTDLLSGTARTRWVRQLATWAATTCWALVAYLGCVAVLYTVTARQATWGGPLWWPVAVGAASLPASAALGFVAGTARPSRFTAPVVAVTAFLALEITANFIHGDNSPWQVSPLVAGPWEIGPDQGVATFYPYLRDLPIVQLMFLAGLSVALLAMLGLPAGSGSRRMRWFAAALTTGGVLATVAATALAGTGRLDPHGMIAIPALHRASSDRPVPYTPVCADTKIPVCLHPAYAVHLPTVVAALDSVLGELAGLPGAPVRIEQAAASYQQESPNGVRIGRSGKVMSGNPPTLHLLLPMQGGRSMTVGELSSALRTETAHDIVNSVIGGDRRDLSPAQQAVLDAILKTSTLRPGTPAATAAQRLAALPPAARHAWLTQHVAALRAGQIALADLP</sequence>
<proteinExistence type="predicted"/>
<dbReference type="EMBL" id="FNQB01000003">
    <property type="protein sequence ID" value="SDZ42765.1"/>
    <property type="molecule type" value="Genomic_DNA"/>
</dbReference>
<reference evidence="3" key="1">
    <citation type="submission" date="2016-10" db="EMBL/GenBank/DDBJ databases">
        <authorList>
            <person name="Varghese N."/>
            <person name="Submissions S."/>
        </authorList>
    </citation>
    <scope>NUCLEOTIDE SEQUENCE [LARGE SCALE GENOMIC DNA]</scope>
    <source>
        <strain evidence="3">DSM 44718</strain>
    </source>
</reference>
<dbReference type="RefSeq" id="WP_090797826.1">
    <property type="nucleotide sequence ID" value="NZ_BOND01000004.1"/>
</dbReference>
<keyword evidence="1" id="KW-0472">Membrane</keyword>
<feature type="transmembrane region" description="Helical" evidence="1">
    <location>
        <begin position="33"/>
        <end position="53"/>
    </location>
</feature>
<dbReference type="OrthoDB" id="5183513at2"/>
<evidence type="ECO:0000313" key="2">
    <source>
        <dbReference type="EMBL" id="SDZ42765.1"/>
    </source>
</evidence>
<feature type="transmembrane region" description="Helical" evidence="1">
    <location>
        <begin position="175"/>
        <end position="195"/>
    </location>
</feature>